<organism evidence="1 2">
    <name type="scientific">Bacillus cereus</name>
    <dbReference type="NCBI Taxonomy" id="1396"/>
    <lineage>
        <taxon>Bacteria</taxon>
        <taxon>Bacillati</taxon>
        <taxon>Bacillota</taxon>
        <taxon>Bacilli</taxon>
        <taxon>Bacillales</taxon>
        <taxon>Bacillaceae</taxon>
        <taxon>Bacillus</taxon>
        <taxon>Bacillus cereus group</taxon>
    </lineage>
</organism>
<evidence type="ECO:0000313" key="2">
    <source>
        <dbReference type="Proteomes" id="UP000076482"/>
    </source>
</evidence>
<evidence type="ECO:0000313" key="1">
    <source>
        <dbReference type="EMBL" id="KZD51160.1"/>
    </source>
</evidence>
<protein>
    <submittedName>
        <fullName evidence="1">Uncharacterized protein</fullName>
    </submittedName>
</protein>
<name>A0A164KQT7_BACCE</name>
<dbReference type="AlphaFoldDB" id="A0A164KQT7"/>
<proteinExistence type="predicted"/>
<gene>
    <name evidence="1" type="ORF">B4088_6062</name>
</gene>
<dbReference type="Proteomes" id="UP000076482">
    <property type="component" value="Unassembled WGS sequence"/>
</dbReference>
<dbReference type="PATRIC" id="fig|1396.535.peg.3619"/>
<dbReference type="EMBL" id="LJKE01000125">
    <property type="protein sequence ID" value="KZD51160.1"/>
    <property type="molecule type" value="Genomic_DNA"/>
</dbReference>
<sequence length="133" mass="15284">MGSAFTIEAGVMYNRELPAIKSDRLAHVILLRVFIKHSSLLLKLYRWLIAVSYTNHTATNSLNDEKATMHLQTLYSLFSQNTLVTDCFICRPYLFPPLCLLIFLSYTLKISFSLPIPYEFLTFEIVSIMIGLK</sequence>
<reference evidence="1 2" key="1">
    <citation type="submission" date="2015-09" db="EMBL/GenBank/DDBJ databases">
        <title>Bacillus cereus food isolates.</title>
        <authorList>
            <person name="Boekhorst J."/>
        </authorList>
    </citation>
    <scope>NUCLEOTIDE SEQUENCE [LARGE SCALE GENOMIC DNA]</scope>
    <source>
        <strain evidence="1 2">B4088</strain>
    </source>
</reference>
<comment type="caution">
    <text evidence="1">The sequence shown here is derived from an EMBL/GenBank/DDBJ whole genome shotgun (WGS) entry which is preliminary data.</text>
</comment>
<accession>A0A164KQT7</accession>